<comment type="caution">
    <text evidence="5">The sequence shown here is derived from an EMBL/GenBank/DDBJ whole genome shotgun (WGS) entry which is preliminary data.</text>
</comment>
<dbReference type="Proteomes" id="UP000559010">
    <property type="component" value="Unassembled WGS sequence"/>
</dbReference>
<reference evidence="5 6" key="1">
    <citation type="submission" date="2020-04" db="EMBL/GenBank/DDBJ databases">
        <title>Flammeovirgaceae bacterium KN852 isolated from deep sea.</title>
        <authorList>
            <person name="Zhang D.-C."/>
        </authorList>
    </citation>
    <scope>NUCLEOTIDE SEQUENCE [LARGE SCALE GENOMIC DNA]</scope>
    <source>
        <strain evidence="5 6">KN852</strain>
    </source>
</reference>
<name>A0A848J0F0_9BACT</name>
<dbReference type="AlphaFoldDB" id="A0A848J0F0"/>
<evidence type="ECO:0000256" key="2">
    <source>
        <dbReference type="ARBA" id="ARBA00022884"/>
    </source>
</evidence>
<evidence type="ECO:0000256" key="3">
    <source>
        <dbReference type="PROSITE-ProRule" id="PRU00209"/>
    </source>
</evidence>
<gene>
    <name evidence="5" type="ORF">HH304_17775</name>
</gene>
<dbReference type="InterPro" id="IPR012340">
    <property type="entry name" value="NA-bd_OB-fold"/>
</dbReference>
<dbReference type="GO" id="GO:0000049">
    <property type="term" value="F:tRNA binding"/>
    <property type="evidence" value="ECO:0007669"/>
    <property type="project" value="UniProtKB-UniRule"/>
</dbReference>
<evidence type="ECO:0000313" key="5">
    <source>
        <dbReference type="EMBL" id="NMM50263.1"/>
    </source>
</evidence>
<dbReference type="PANTHER" id="PTHR11586">
    <property type="entry name" value="TRNA-AMINOACYLATION COFACTOR ARC1 FAMILY MEMBER"/>
    <property type="match status" value="1"/>
</dbReference>
<evidence type="ECO:0000259" key="4">
    <source>
        <dbReference type="PROSITE" id="PS50886"/>
    </source>
</evidence>
<dbReference type="Gene3D" id="2.40.50.140">
    <property type="entry name" value="Nucleic acid-binding proteins"/>
    <property type="match status" value="1"/>
</dbReference>
<dbReference type="Pfam" id="PF01588">
    <property type="entry name" value="tRNA_bind"/>
    <property type="match status" value="1"/>
</dbReference>
<dbReference type="EMBL" id="JABBNU010000012">
    <property type="protein sequence ID" value="NMM50263.1"/>
    <property type="molecule type" value="Genomic_DNA"/>
</dbReference>
<evidence type="ECO:0000256" key="1">
    <source>
        <dbReference type="ARBA" id="ARBA00022555"/>
    </source>
</evidence>
<evidence type="ECO:0000313" key="6">
    <source>
        <dbReference type="Proteomes" id="UP000559010"/>
    </source>
</evidence>
<dbReference type="NCBIfam" id="TIGR02222">
    <property type="entry name" value="chap_CsaA"/>
    <property type="match status" value="1"/>
</dbReference>
<organism evidence="5 6">
    <name type="scientific">Marinigracilibium pacificum</name>
    <dbReference type="NCBI Taxonomy" id="2729599"/>
    <lineage>
        <taxon>Bacteria</taxon>
        <taxon>Pseudomonadati</taxon>
        <taxon>Bacteroidota</taxon>
        <taxon>Cytophagia</taxon>
        <taxon>Cytophagales</taxon>
        <taxon>Flammeovirgaceae</taxon>
        <taxon>Marinigracilibium</taxon>
    </lineage>
</organism>
<sequence>MAETNLIECFRKLEIRTGTIISARVFKEARVPAYVLEIDFGDYGVKKSSAQIADRYAPDQLVGKQIVAVINFPSKQIANLMSECLVLGAISEEGVSLLNIDHKLQNGLRIG</sequence>
<keyword evidence="6" id="KW-1185">Reference proteome</keyword>
<keyword evidence="1 3" id="KW-0820">tRNA-binding</keyword>
<dbReference type="CDD" id="cd02798">
    <property type="entry name" value="tRNA_bind_CsaA"/>
    <property type="match status" value="1"/>
</dbReference>
<protein>
    <submittedName>
        <fullName evidence="5">tRNA-binding protein</fullName>
    </submittedName>
</protein>
<dbReference type="PANTHER" id="PTHR11586:SF37">
    <property type="entry name" value="TRNA-BINDING DOMAIN-CONTAINING PROTEIN"/>
    <property type="match status" value="1"/>
</dbReference>
<accession>A0A848J0F0</accession>
<dbReference type="FunFam" id="2.40.50.140:FF:000165">
    <property type="entry name" value="Chaperone CsaA"/>
    <property type="match status" value="1"/>
</dbReference>
<keyword evidence="2 3" id="KW-0694">RNA-binding</keyword>
<dbReference type="InterPro" id="IPR051270">
    <property type="entry name" value="Tyrosine-tRNA_ligase_regulator"/>
</dbReference>
<dbReference type="SUPFAM" id="SSF50249">
    <property type="entry name" value="Nucleic acid-binding proteins"/>
    <property type="match status" value="1"/>
</dbReference>
<proteinExistence type="predicted"/>
<dbReference type="InterPro" id="IPR002547">
    <property type="entry name" value="tRNA-bd_dom"/>
</dbReference>
<dbReference type="NCBIfam" id="NF007494">
    <property type="entry name" value="PRK10089.1-3"/>
    <property type="match status" value="1"/>
</dbReference>
<dbReference type="RefSeq" id="WP_169684631.1">
    <property type="nucleotide sequence ID" value="NZ_JABBNU010000012.1"/>
</dbReference>
<dbReference type="NCBIfam" id="NF007495">
    <property type="entry name" value="PRK10089.1-4"/>
    <property type="match status" value="1"/>
</dbReference>
<dbReference type="InterPro" id="IPR008231">
    <property type="entry name" value="CsaA"/>
</dbReference>
<dbReference type="PROSITE" id="PS50886">
    <property type="entry name" value="TRBD"/>
    <property type="match status" value="1"/>
</dbReference>
<feature type="domain" description="TRNA-binding" evidence="4">
    <location>
        <begin position="9"/>
        <end position="111"/>
    </location>
</feature>